<keyword evidence="3" id="KW-1185">Reference proteome</keyword>
<feature type="signal peptide" evidence="1">
    <location>
        <begin position="1"/>
        <end position="27"/>
    </location>
</feature>
<dbReference type="InterPro" id="IPR006631">
    <property type="entry name" value="DM4_12"/>
</dbReference>
<dbReference type="Proteomes" id="UP000826195">
    <property type="component" value="Unassembled WGS sequence"/>
</dbReference>
<dbReference type="SMART" id="SM00718">
    <property type="entry name" value="DM4_12"/>
    <property type="match status" value="1"/>
</dbReference>
<proteinExistence type="predicted"/>
<gene>
    <name evidence="2" type="ORF">KQX54_009698</name>
</gene>
<sequence>MWKGHRGLTLYILVLYILLYTMSPADTDERSLSRRKRYVVFPEGSSFSIALCMTIHTLTPDNIFTEGLNWGISYDLPNESKPSLDPLLEIRRQDRRPGDSIKHRHPALLETDQWILNGNSDSIRYGNPNKGTYGNNAVDNFKKNYKNKEPIGKSKIGKIHYRKSDYDYFKRRHRRELYNKLEVIIDAMGYNGRTCILRALCEAAQTLMPKGNTLLEEMMRIVFSMPLKRAVLSHEPKEHHIYTEAHRAGFEGASCESRFSGCSFSLIDMAWGKYNSKYHEYNTDTESNSLNVHQATDNPVGNSLMIYNMK</sequence>
<keyword evidence="1" id="KW-0732">Signal</keyword>
<dbReference type="Pfam" id="PF07841">
    <property type="entry name" value="DM4_12"/>
    <property type="match status" value="1"/>
</dbReference>
<reference evidence="2 3" key="1">
    <citation type="journal article" date="2021" name="J. Hered.">
        <title>A chromosome-level genome assembly of the parasitoid wasp, Cotesia glomerata (Hymenoptera: Braconidae).</title>
        <authorList>
            <person name="Pinto B.J."/>
            <person name="Weis J.J."/>
            <person name="Gamble T."/>
            <person name="Ode P.J."/>
            <person name="Paul R."/>
            <person name="Zaspel J.M."/>
        </authorList>
    </citation>
    <scope>NUCLEOTIDE SEQUENCE [LARGE SCALE GENOMIC DNA]</scope>
    <source>
        <strain evidence="2">CgM1</strain>
    </source>
</reference>
<dbReference type="AlphaFoldDB" id="A0AAV7HWA6"/>
<evidence type="ECO:0000313" key="2">
    <source>
        <dbReference type="EMBL" id="KAH0549484.1"/>
    </source>
</evidence>
<name>A0AAV7HWA6_COTGL</name>
<organism evidence="2 3">
    <name type="scientific">Cotesia glomerata</name>
    <name type="common">Lepidopteran parasitic wasp</name>
    <name type="synonym">Apanteles glomeratus</name>
    <dbReference type="NCBI Taxonomy" id="32391"/>
    <lineage>
        <taxon>Eukaryota</taxon>
        <taxon>Metazoa</taxon>
        <taxon>Ecdysozoa</taxon>
        <taxon>Arthropoda</taxon>
        <taxon>Hexapoda</taxon>
        <taxon>Insecta</taxon>
        <taxon>Pterygota</taxon>
        <taxon>Neoptera</taxon>
        <taxon>Endopterygota</taxon>
        <taxon>Hymenoptera</taxon>
        <taxon>Apocrita</taxon>
        <taxon>Ichneumonoidea</taxon>
        <taxon>Braconidae</taxon>
        <taxon>Microgastrinae</taxon>
        <taxon>Cotesia</taxon>
    </lineage>
</organism>
<protein>
    <submittedName>
        <fullName evidence="2">Uncharacterized protein</fullName>
    </submittedName>
</protein>
<dbReference type="PANTHER" id="PTHR21398:SF7">
    <property type="entry name" value="LP19941P"/>
    <property type="match status" value="1"/>
</dbReference>
<comment type="caution">
    <text evidence="2">The sequence shown here is derived from an EMBL/GenBank/DDBJ whole genome shotgun (WGS) entry which is preliminary data.</text>
</comment>
<accession>A0AAV7HWA6</accession>
<feature type="chain" id="PRO_5043944615" evidence="1">
    <location>
        <begin position="28"/>
        <end position="310"/>
    </location>
</feature>
<evidence type="ECO:0000256" key="1">
    <source>
        <dbReference type="SAM" id="SignalP"/>
    </source>
</evidence>
<dbReference type="EMBL" id="JAHXZJ010001864">
    <property type="protein sequence ID" value="KAH0549484.1"/>
    <property type="molecule type" value="Genomic_DNA"/>
</dbReference>
<evidence type="ECO:0000313" key="3">
    <source>
        <dbReference type="Proteomes" id="UP000826195"/>
    </source>
</evidence>
<dbReference type="PANTHER" id="PTHR21398">
    <property type="entry name" value="AGAP007094-PA"/>
    <property type="match status" value="1"/>
</dbReference>